<reference evidence="2 3" key="1">
    <citation type="submission" date="2018-02" db="EMBL/GenBank/DDBJ databases">
        <title>Genomic analysis of the strain RR4-38 isolated from a seawater recirculating aquaculture system.</title>
        <authorList>
            <person name="Kim Y.-S."/>
            <person name="Jang Y.H."/>
            <person name="Kim K.-H."/>
        </authorList>
    </citation>
    <scope>NUCLEOTIDE SEQUENCE [LARGE SCALE GENOMIC DNA]</scope>
    <source>
        <strain evidence="2 3">RR4-38</strain>
    </source>
</reference>
<dbReference type="GO" id="GO:0019867">
    <property type="term" value="C:outer membrane"/>
    <property type="evidence" value="ECO:0007669"/>
    <property type="project" value="InterPro"/>
</dbReference>
<evidence type="ECO:0000259" key="1">
    <source>
        <dbReference type="Pfam" id="PF07244"/>
    </source>
</evidence>
<dbReference type="AlphaFoldDB" id="A0A2S0HU61"/>
<keyword evidence="3" id="KW-1185">Reference proteome</keyword>
<dbReference type="Pfam" id="PF07244">
    <property type="entry name" value="POTRA"/>
    <property type="match status" value="1"/>
</dbReference>
<feature type="domain" description="POTRA" evidence="1">
    <location>
        <begin position="182"/>
        <end position="247"/>
    </location>
</feature>
<dbReference type="EMBL" id="CP027062">
    <property type="protein sequence ID" value="AVI50084.1"/>
    <property type="molecule type" value="Genomic_DNA"/>
</dbReference>
<dbReference type="Gene3D" id="3.10.20.310">
    <property type="entry name" value="membrane protein fhac"/>
    <property type="match status" value="1"/>
</dbReference>
<name>A0A2S0HU61_9FLAO</name>
<protein>
    <recommendedName>
        <fullName evidence="1">POTRA domain-containing protein</fullName>
    </recommendedName>
</protein>
<gene>
    <name evidence="2" type="ORF">C5O00_02420</name>
</gene>
<organism evidence="2 3">
    <name type="scientific">Pukyongia salina</name>
    <dbReference type="NCBI Taxonomy" id="2094025"/>
    <lineage>
        <taxon>Bacteria</taxon>
        <taxon>Pseudomonadati</taxon>
        <taxon>Bacteroidota</taxon>
        <taxon>Flavobacteriia</taxon>
        <taxon>Flavobacteriales</taxon>
        <taxon>Flavobacteriaceae</taxon>
        <taxon>Pukyongia</taxon>
    </lineage>
</organism>
<proteinExistence type="predicted"/>
<dbReference type="RefSeq" id="WP_105214625.1">
    <property type="nucleotide sequence ID" value="NZ_CP027062.1"/>
</dbReference>
<accession>A0A2S0HU61</accession>
<dbReference type="OrthoDB" id="9811416at2"/>
<dbReference type="Proteomes" id="UP000238442">
    <property type="component" value="Chromosome"/>
</dbReference>
<dbReference type="InterPro" id="IPR010827">
    <property type="entry name" value="BamA/TamA_POTRA"/>
</dbReference>
<dbReference type="Gene3D" id="2.40.160.50">
    <property type="entry name" value="membrane protein fhac: a member of the omp85/tpsb transporter family"/>
    <property type="match status" value="1"/>
</dbReference>
<dbReference type="KEGG" id="aue:C5O00_02420"/>
<evidence type="ECO:0000313" key="2">
    <source>
        <dbReference type="EMBL" id="AVI50084.1"/>
    </source>
</evidence>
<evidence type="ECO:0000313" key="3">
    <source>
        <dbReference type="Proteomes" id="UP000238442"/>
    </source>
</evidence>
<sequence length="565" mass="64596">MRHIFYIFIYLNIYTLLIATAEAQDLYLEINTSTPLSESLKDSLEIGVTFRDYTSLQQEADSLQYRFHYMGFIEATLESLQKKNDSTYTAQYILGEKFRHLKIYYRPGQFSKKELLQITNEVEDEHIILPFAAVEPSLVKLNSLKTTKGNAFARISLSEFRKEGPDVIAVNLLLEEGAVRQIDSIAVKGYEKFPKSFLKHYAGIKKGKPFNRNKLNKQNDILNSLGFVNTLKAPEVLFGKEKTTVYFYLEKRNHNLFDGILGFATNEETNRLQFNGYLNLELNNNLNFGEQLLVNYKADGNEQQNFRARTKLPYLFGSPMGVELELKIFKRDSTFVTTDQIARVTYQITPPSSAYVGYKASESSNLLDEALAGNAVEDYAAKFFVSGLQFVKTQNDPLFPSKTNVALDAEFGTREFSSNKEDQTRLSLWAATIFELNYNNSVFIQNNTSVILSDTFLTNELYRFGGINSIRGFNENSIDATLYAVINTEYRYRFSQGFYLHSIIDVGYFENEINQLEQQLYSFGIGLGLLTKTGLLKFSFANGIFENQNFNLSNTKIHLSLTSRF</sequence>